<keyword evidence="2 8" id="KW-0964">Secreted</keyword>
<dbReference type="GO" id="GO:0050482">
    <property type="term" value="P:arachidonate secretion"/>
    <property type="evidence" value="ECO:0007669"/>
    <property type="project" value="InterPro"/>
</dbReference>
<keyword evidence="3 6" id="KW-1015">Disulfide bond</keyword>
<protein>
    <recommendedName>
        <fullName evidence="8">Phospholipase A2</fullName>
        <ecNumber evidence="8">3.1.1.4</ecNumber>
    </recommendedName>
</protein>
<evidence type="ECO:0000313" key="10">
    <source>
        <dbReference type="EMBL" id="CAF4819284.1"/>
    </source>
</evidence>
<accession>A0A821Q7A5</accession>
<feature type="binding site" evidence="5">
    <location>
        <position position="119"/>
    </location>
    <ligand>
        <name>Ca(2+)</name>
        <dbReference type="ChEBI" id="CHEBI:29108"/>
    </ligand>
</feature>
<dbReference type="InterPro" id="IPR033112">
    <property type="entry name" value="PLA2_Asp_AS"/>
</dbReference>
<dbReference type="GO" id="GO:0005576">
    <property type="term" value="C:extracellular region"/>
    <property type="evidence" value="ECO:0007669"/>
    <property type="project" value="UniProtKB-SubCell"/>
</dbReference>
<comment type="catalytic activity">
    <reaction evidence="8">
        <text>a 1,2-diacyl-sn-glycero-3-phosphocholine + H2O = a 1-acyl-sn-glycero-3-phosphocholine + a fatty acid + H(+)</text>
        <dbReference type="Rhea" id="RHEA:15801"/>
        <dbReference type="ChEBI" id="CHEBI:15377"/>
        <dbReference type="ChEBI" id="CHEBI:15378"/>
        <dbReference type="ChEBI" id="CHEBI:28868"/>
        <dbReference type="ChEBI" id="CHEBI:57643"/>
        <dbReference type="ChEBI" id="CHEBI:58168"/>
        <dbReference type="EC" id="3.1.1.4"/>
    </reaction>
</comment>
<keyword evidence="11" id="KW-1185">Reference proteome</keyword>
<name>A0A821Q7A5_9NEOP</name>
<keyword evidence="8" id="KW-0378">Hydrolase</keyword>
<dbReference type="PROSITE" id="PS00118">
    <property type="entry name" value="PA2_HIS"/>
    <property type="match status" value="1"/>
</dbReference>
<dbReference type="InterPro" id="IPR016090">
    <property type="entry name" value="PLA2-like_dom"/>
</dbReference>
<reference evidence="10" key="1">
    <citation type="submission" date="2021-02" db="EMBL/GenBank/DDBJ databases">
        <authorList>
            <person name="Steward A R."/>
        </authorList>
    </citation>
    <scope>NUCLEOTIDE SEQUENCE</scope>
</reference>
<dbReference type="GO" id="GO:0005509">
    <property type="term" value="F:calcium ion binding"/>
    <property type="evidence" value="ECO:0007669"/>
    <property type="project" value="InterPro"/>
</dbReference>
<evidence type="ECO:0000256" key="2">
    <source>
        <dbReference type="ARBA" id="ARBA00022525"/>
    </source>
</evidence>
<dbReference type="EMBL" id="CAJOBZ010000008">
    <property type="protein sequence ID" value="CAF4819284.1"/>
    <property type="molecule type" value="Genomic_DNA"/>
</dbReference>
<comment type="cofactor">
    <cofactor evidence="5">
        <name>Ca(2+)</name>
        <dbReference type="ChEBI" id="CHEBI:29108"/>
    </cofactor>
    <text evidence="5">Binds 1 Ca(2+) ion per subunit.</text>
</comment>
<comment type="caution">
    <text evidence="10">The sequence shown here is derived from an EMBL/GenBank/DDBJ whole genome shotgun (WGS) entry which is preliminary data.</text>
</comment>
<evidence type="ECO:0000256" key="4">
    <source>
        <dbReference type="PIRSR" id="PIRSR601211-1"/>
    </source>
</evidence>
<dbReference type="InterPro" id="IPR001211">
    <property type="entry name" value="PLA2"/>
</dbReference>
<feature type="disulfide bond" evidence="6">
    <location>
        <begin position="165"/>
        <end position="183"/>
    </location>
</feature>
<comment type="subcellular location">
    <subcellularLocation>
        <location evidence="1 8">Secreted</location>
    </subcellularLocation>
</comment>
<comment type="similarity">
    <text evidence="7">Belongs to the phospholipase A2 family.</text>
</comment>
<feature type="domain" description="Phospholipase A2-like central" evidence="9">
    <location>
        <begin position="90"/>
        <end position="206"/>
    </location>
</feature>
<feature type="binding site" evidence="5">
    <location>
        <position position="117"/>
    </location>
    <ligand>
        <name>Ca(2+)</name>
        <dbReference type="ChEBI" id="CHEBI:29108"/>
    </ligand>
</feature>
<dbReference type="PANTHER" id="PTHR11716:SF107">
    <property type="entry name" value="PHOSPHOLIPASE A2"/>
    <property type="match status" value="1"/>
</dbReference>
<keyword evidence="5 8" id="KW-0106">Calcium</keyword>
<feature type="disulfide bond" evidence="6">
    <location>
        <begin position="138"/>
        <end position="185"/>
    </location>
</feature>
<feature type="disulfide bond" evidence="6">
    <location>
        <begin position="131"/>
        <end position="192"/>
    </location>
</feature>
<keyword evidence="5" id="KW-0479">Metal-binding</keyword>
<feature type="active site" evidence="4">
    <location>
        <position position="135"/>
    </location>
</feature>
<evidence type="ECO:0000256" key="8">
    <source>
        <dbReference type="RuleBase" id="RU361236"/>
    </source>
</evidence>
<gene>
    <name evidence="10" type="ORF">PMACD_LOCUS4498</name>
</gene>
<feature type="binding site" evidence="5">
    <location>
        <position position="115"/>
    </location>
    <ligand>
        <name>Ca(2+)</name>
        <dbReference type="ChEBI" id="CHEBI:29108"/>
    </ligand>
</feature>
<dbReference type="GO" id="GO:0016042">
    <property type="term" value="P:lipid catabolic process"/>
    <property type="evidence" value="ECO:0007669"/>
    <property type="project" value="InterPro"/>
</dbReference>
<evidence type="ECO:0000256" key="6">
    <source>
        <dbReference type="PIRSR" id="PIRSR601211-3"/>
    </source>
</evidence>
<evidence type="ECO:0000256" key="7">
    <source>
        <dbReference type="RuleBase" id="RU003654"/>
    </source>
</evidence>
<feature type="active site" evidence="4">
    <location>
        <position position="186"/>
    </location>
</feature>
<feature type="disulfide bond" evidence="6">
    <location>
        <begin position="116"/>
        <end position="132"/>
    </location>
</feature>
<keyword evidence="8" id="KW-0443">Lipid metabolism</keyword>
<organism evidence="10 11">
    <name type="scientific">Pieris macdunnoughi</name>
    <dbReference type="NCBI Taxonomy" id="345717"/>
    <lineage>
        <taxon>Eukaryota</taxon>
        <taxon>Metazoa</taxon>
        <taxon>Ecdysozoa</taxon>
        <taxon>Arthropoda</taxon>
        <taxon>Hexapoda</taxon>
        <taxon>Insecta</taxon>
        <taxon>Pterygota</taxon>
        <taxon>Neoptera</taxon>
        <taxon>Endopterygota</taxon>
        <taxon>Lepidoptera</taxon>
        <taxon>Glossata</taxon>
        <taxon>Ditrysia</taxon>
        <taxon>Papilionoidea</taxon>
        <taxon>Pieridae</taxon>
        <taxon>Pierinae</taxon>
        <taxon>Pieris</taxon>
    </lineage>
</organism>
<evidence type="ECO:0000256" key="3">
    <source>
        <dbReference type="ARBA" id="ARBA00023157"/>
    </source>
</evidence>
<dbReference type="AlphaFoldDB" id="A0A821Q7A5"/>
<dbReference type="Gene3D" id="1.20.90.10">
    <property type="entry name" value="Phospholipase A2 domain"/>
    <property type="match status" value="1"/>
</dbReference>
<sequence>MLVAYCYGPLLDRPSRLTYDQIYNSTTYAQIRHASRPVHAEVHVQRTKNLLVGVTHDPFRYSVPEADYHKGVRIVETPQSSNRTDRGKRGVSHLYNMLTCATGCNPIAYKGYGCYCGLGGSGRPADGIDNCCRLHDKCYENIHCPFYTVYFQPYYWTCFNHEPLCALENFHNAYINGCAGRLCECDRRFAMCVRQYTCPIGRPLCKSSPFRLLQNILIVP</sequence>
<dbReference type="PANTHER" id="PTHR11716">
    <property type="entry name" value="PHOSPHOLIPASE A2 FAMILY MEMBER"/>
    <property type="match status" value="1"/>
</dbReference>
<evidence type="ECO:0000256" key="5">
    <source>
        <dbReference type="PIRSR" id="PIRSR601211-2"/>
    </source>
</evidence>
<dbReference type="SMART" id="SM00085">
    <property type="entry name" value="PA2c"/>
    <property type="match status" value="1"/>
</dbReference>
<dbReference type="GO" id="GO:0004623">
    <property type="term" value="F:phospholipase A2 activity"/>
    <property type="evidence" value="ECO:0007669"/>
    <property type="project" value="UniProtKB-EC"/>
</dbReference>
<dbReference type="PRINTS" id="PR00389">
    <property type="entry name" value="PHPHLIPASEA2"/>
</dbReference>
<feature type="binding site" evidence="5">
    <location>
        <position position="136"/>
    </location>
    <ligand>
        <name>Ca(2+)</name>
        <dbReference type="ChEBI" id="CHEBI:29108"/>
    </ligand>
</feature>
<dbReference type="Proteomes" id="UP000663880">
    <property type="component" value="Unassembled WGS sequence"/>
</dbReference>
<evidence type="ECO:0000256" key="1">
    <source>
        <dbReference type="ARBA" id="ARBA00004613"/>
    </source>
</evidence>
<dbReference type="OrthoDB" id="5841574at2759"/>
<evidence type="ECO:0000313" key="11">
    <source>
        <dbReference type="Proteomes" id="UP000663880"/>
    </source>
</evidence>
<dbReference type="InterPro" id="IPR036444">
    <property type="entry name" value="PLipase_A2_dom_sf"/>
</dbReference>
<proteinExistence type="inferred from homology"/>
<evidence type="ECO:0000259" key="9">
    <source>
        <dbReference type="SMART" id="SM00085"/>
    </source>
</evidence>
<dbReference type="EC" id="3.1.1.4" evidence="8"/>
<dbReference type="PROSITE" id="PS00119">
    <property type="entry name" value="PA2_ASP"/>
    <property type="match status" value="1"/>
</dbReference>
<dbReference type="SUPFAM" id="SSF48619">
    <property type="entry name" value="Phospholipase A2, PLA2"/>
    <property type="match status" value="1"/>
</dbReference>
<dbReference type="InterPro" id="IPR033113">
    <property type="entry name" value="PLA2_histidine"/>
</dbReference>
<dbReference type="Pfam" id="PF00068">
    <property type="entry name" value="Phospholip_A2_1"/>
    <property type="match status" value="1"/>
</dbReference>
<dbReference type="GO" id="GO:0006644">
    <property type="term" value="P:phospholipid metabolic process"/>
    <property type="evidence" value="ECO:0007669"/>
    <property type="project" value="InterPro"/>
</dbReference>